<protein>
    <recommendedName>
        <fullName evidence="4 5">Large ribosomal subunit protein uL24</fullName>
    </recommendedName>
</protein>
<dbReference type="InterPro" id="IPR008991">
    <property type="entry name" value="Translation_prot_SH3-like_sf"/>
</dbReference>
<evidence type="ECO:0000313" key="8">
    <source>
        <dbReference type="EMBL" id="TMI79898.1"/>
    </source>
</evidence>
<dbReference type="SUPFAM" id="SSF50104">
    <property type="entry name" value="Translation proteins SH3-like domain"/>
    <property type="match status" value="1"/>
</dbReference>
<comment type="function">
    <text evidence="5">One of two assembly initiator proteins, it binds directly to the 5'-end of the 23S rRNA, where it nucleates assembly of the 50S subunit.</text>
</comment>
<evidence type="ECO:0000256" key="1">
    <source>
        <dbReference type="ARBA" id="ARBA00010618"/>
    </source>
</evidence>
<evidence type="ECO:0000256" key="5">
    <source>
        <dbReference type="HAMAP-Rule" id="MF_01326"/>
    </source>
</evidence>
<dbReference type="InterPro" id="IPR014722">
    <property type="entry name" value="Rib_uL2_dom2"/>
</dbReference>
<evidence type="ECO:0000256" key="4">
    <source>
        <dbReference type="ARBA" id="ARBA00035206"/>
    </source>
</evidence>
<evidence type="ECO:0000313" key="11">
    <source>
        <dbReference type="Proteomes" id="UP000320393"/>
    </source>
</evidence>
<dbReference type="InterPro" id="IPR041988">
    <property type="entry name" value="Ribosomal_uL24_KOW"/>
</dbReference>
<keyword evidence="3 5" id="KW-0687">Ribonucleoprotein</keyword>
<dbReference type="Gene3D" id="2.30.30.30">
    <property type="match status" value="1"/>
</dbReference>
<comment type="subunit">
    <text evidence="5">Part of the 50S ribosomal subunit.</text>
</comment>
<dbReference type="HAMAP" id="MF_01326_B">
    <property type="entry name" value="Ribosomal_uL24_B"/>
    <property type="match status" value="1"/>
</dbReference>
<keyword evidence="5" id="KW-0699">rRNA-binding</keyword>
<evidence type="ECO:0000256" key="6">
    <source>
        <dbReference type="RuleBase" id="RU003477"/>
    </source>
</evidence>
<sequence length="109" mass="12138">MRLPVHVRRGDTVEVITGKHRGKRGKVLRVSPKDGRIIVEGVMVAKRHMKPTQKMPSGGIVEKEMAFPAGKAMLVCTRCGRAVRFGHRLLEDGTKVRICRHCGEIIDKA</sequence>
<dbReference type="GO" id="GO:0005840">
    <property type="term" value="C:ribosome"/>
    <property type="evidence" value="ECO:0007669"/>
    <property type="project" value="UniProtKB-KW"/>
</dbReference>
<evidence type="ECO:0000313" key="9">
    <source>
        <dbReference type="EMBL" id="TMJ15593.1"/>
    </source>
</evidence>
<dbReference type="InterPro" id="IPR005825">
    <property type="entry name" value="Ribosomal_uL24_CS"/>
</dbReference>
<dbReference type="Proteomes" id="UP000320048">
    <property type="component" value="Unassembled WGS sequence"/>
</dbReference>
<dbReference type="PROSITE" id="PS01108">
    <property type="entry name" value="RIBOSOMAL_L24"/>
    <property type="match status" value="1"/>
</dbReference>
<dbReference type="AlphaFoldDB" id="A0A537J8L4"/>
<dbReference type="Proteomes" id="UP000320393">
    <property type="component" value="Unassembled WGS sequence"/>
</dbReference>
<evidence type="ECO:0000256" key="2">
    <source>
        <dbReference type="ARBA" id="ARBA00022980"/>
    </source>
</evidence>
<dbReference type="CDD" id="cd06089">
    <property type="entry name" value="KOW_RPL26"/>
    <property type="match status" value="1"/>
</dbReference>
<dbReference type="InterPro" id="IPR057264">
    <property type="entry name" value="Ribosomal_uL24_C"/>
</dbReference>
<dbReference type="GO" id="GO:0006412">
    <property type="term" value="P:translation"/>
    <property type="evidence" value="ECO:0007669"/>
    <property type="project" value="UniProtKB-UniRule"/>
</dbReference>
<comment type="function">
    <text evidence="5">One of the proteins that surrounds the polypeptide exit tunnel on the outside of the subunit.</text>
</comment>
<comment type="caution">
    <text evidence="8">The sequence shown here is derived from an EMBL/GenBank/DDBJ whole genome shotgun (WGS) entry which is preliminary data.</text>
</comment>
<keyword evidence="2 5" id="KW-0689">Ribosomal protein</keyword>
<dbReference type="Pfam" id="PF17136">
    <property type="entry name" value="ribosomal_L24"/>
    <property type="match status" value="1"/>
</dbReference>
<reference evidence="10 11" key="1">
    <citation type="journal article" date="2019" name="Nat. Microbiol.">
        <title>Mediterranean grassland soil C-N compound turnover is dependent on rainfall and depth, and is mediated by genomically divergent microorganisms.</title>
        <authorList>
            <person name="Diamond S."/>
            <person name="Andeer P.F."/>
            <person name="Li Z."/>
            <person name="Crits-Christoph A."/>
            <person name="Burstein D."/>
            <person name="Anantharaman K."/>
            <person name="Lane K.R."/>
            <person name="Thomas B.C."/>
            <person name="Pan C."/>
            <person name="Northen T.R."/>
            <person name="Banfield J.F."/>
        </authorList>
    </citation>
    <scope>NUCLEOTIDE SEQUENCE [LARGE SCALE GENOMIC DNA]</scope>
    <source>
        <strain evidence="9">NP_5</strain>
        <strain evidence="8">NP_7</strain>
    </source>
</reference>
<comment type="similarity">
    <text evidence="1 5 6">Belongs to the universal ribosomal protein uL24 family.</text>
</comment>
<gene>
    <name evidence="5" type="primary">rplX</name>
    <name evidence="9" type="ORF">E6H02_01725</name>
    <name evidence="8" type="ORF">E6H04_09640</name>
</gene>
<dbReference type="InterPro" id="IPR003256">
    <property type="entry name" value="Ribosomal_uL24"/>
</dbReference>
<keyword evidence="5" id="KW-0694">RNA-binding</keyword>
<dbReference type="Pfam" id="PF00467">
    <property type="entry name" value="KOW"/>
    <property type="match status" value="1"/>
</dbReference>
<evidence type="ECO:0000256" key="3">
    <source>
        <dbReference type="ARBA" id="ARBA00023274"/>
    </source>
</evidence>
<dbReference type="GO" id="GO:0003735">
    <property type="term" value="F:structural constituent of ribosome"/>
    <property type="evidence" value="ECO:0007669"/>
    <property type="project" value="InterPro"/>
</dbReference>
<dbReference type="PANTHER" id="PTHR12903">
    <property type="entry name" value="MITOCHONDRIAL RIBOSOMAL PROTEIN L24"/>
    <property type="match status" value="1"/>
</dbReference>
<feature type="domain" description="KOW" evidence="7">
    <location>
        <begin position="6"/>
        <end position="33"/>
    </location>
</feature>
<dbReference type="SMART" id="SM00739">
    <property type="entry name" value="KOW"/>
    <property type="match status" value="1"/>
</dbReference>
<name>A0A537J8L4_9BACT</name>
<dbReference type="EMBL" id="VBAM01000051">
    <property type="protein sequence ID" value="TMJ15593.1"/>
    <property type="molecule type" value="Genomic_DNA"/>
</dbReference>
<evidence type="ECO:0000313" key="10">
    <source>
        <dbReference type="Proteomes" id="UP000320048"/>
    </source>
</evidence>
<dbReference type="NCBIfam" id="TIGR01079">
    <property type="entry name" value="rplX_bact"/>
    <property type="match status" value="1"/>
</dbReference>
<dbReference type="EMBL" id="VBAO01000252">
    <property type="protein sequence ID" value="TMI79898.1"/>
    <property type="molecule type" value="Genomic_DNA"/>
</dbReference>
<evidence type="ECO:0000259" key="7">
    <source>
        <dbReference type="SMART" id="SM00739"/>
    </source>
</evidence>
<dbReference type="GO" id="GO:1990904">
    <property type="term" value="C:ribonucleoprotein complex"/>
    <property type="evidence" value="ECO:0007669"/>
    <property type="project" value="UniProtKB-KW"/>
</dbReference>
<proteinExistence type="inferred from homology"/>
<accession>A0A537J8L4</accession>
<organism evidence="8 10">
    <name type="scientific">Candidatus Segetimicrobium genomatis</name>
    <dbReference type="NCBI Taxonomy" id="2569760"/>
    <lineage>
        <taxon>Bacteria</taxon>
        <taxon>Bacillati</taxon>
        <taxon>Candidatus Sysuimicrobiota</taxon>
        <taxon>Candidatus Sysuimicrobiia</taxon>
        <taxon>Candidatus Sysuimicrobiales</taxon>
        <taxon>Candidatus Segetimicrobiaceae</taxon>
        <taxon>Candidatus Segetimicrobium</taxon>
    </lineage>
</organism>
<dbReference type="GO" id="GO:0019843">
    <property type="term" value="F:rRNA binding"/>
    <property type="evidence" value="ECO:0007669"/>
    <property type="project" value="UniProtKB-UniRule"/>
</dbReference>
<dbReference type="InterPro" id="IPR005824">
    <property type="entry name" value="KOW"/>
</dbReference>